<name>A0A1J5PFL2_9ZZZZ</name>
<dbReference type="AlphaFoldDB" id="A0A1J5PFL2"/>
<evidence type="ECO:0000256" key="1">
    <source>
        <dbReference type="SAM" id="MobiDB-lite"/>
    </source>
</evidence>
<evidence type="ECO:0000313" key="2">
    <source>
        <dbReference type="EMBL" id="OIQ69568.1"/>
    </source>
</evidence>
<gene>
    <name evidence="2" type="ORF">GALL_488280</name>
</gene>
<feature type="compositionally biased region" description="Low complexity" evidence="1">
    <location>
        <begin position="153"/>
        <end position="175"/>
    </location>
</feature>
<feature type="compositionally biased region" description="Gly residues" evidence="1">
    <location>
        <begin position="120"/>
        <end position="132"/>
    </location>
</feature>
<organism evidence="2">
    <name type="scientific">mine drainage metagenome</name>
    <dbReference type="NCBI Taxonomy" id="410659"/>
    <lineage>
        <taxon>unclassified sequences</taxon>
        <taxon>metagenomes</taxon>
        <taxon>ecological metagenomes</taxon>
    </lineage>
</organism>
<comment type="caution">
    <text evidence="2">The sequence shown here is derived from an EMBL/GenBank/DDBJ whole genome shotgun (WGS) entry which is preliminary data.</text>
</comment>
<accession>A0A1J5PFL2</accession>
<reference evidence="2" key="1">
    <citation type="submission" date="2016-10" db="EMBL/GenBank/DDBJ databases">
        <title>Sequence of Gallionella enrichment culture.</title>
        <authorList>
            <person name="Poehlein A."/>
            <person name="Muehling M."/>
            <person name="Daniel R."/>
        </authorList>
    </citation>
    <scope>NUCLEOTIDE SEQUENCE</scope>
</reference>
<dbReference type="EMBL" id="MLJW01004655">
    <property type="protein sequence ID" value="OIQ69568.1"/>
    <property type="molecule type" value="Genomic_DNA"/>
</dbReference>
<sequence>MHHLEAVQPAPRFAANAQQLAGGVLPLPVRVEVEEAQLQAAAVVVDGDAQLAAAATDFGAAHARLHDGADAVAQRRDRRQPRFVEVMQRQVQRPVPVAVQPQARAGVGGALPGGASFVGARGGGGPGGGGFARGRHRRRDQPRLATQRPSSWAAPARHSASSVSSNSASSERCGQ</sequence>
<feature type="region of interest" description="Disordered" evidence="1">
    <location>
        <begin position="117"/>
        <end position="175"/>
    </location>
</feature>
<protein>
    <submittedName>
        <fullName evidence="2">Uncharacterized protein</fullName>
    </submittedName>
</protein>
<proteinExistence type="predicted"/>